<evidence type="ECO:0000313" key="4">
    <source>
        <dbReference type="Proteomes" id="UP000075886"/>
    </source>
</evidence>
<dbReference type="STRING" id="69004.A0A182Q6K7"/>
<dbReference type="VEuPathDB" id="VectorBase:AFAF004074"/>
<protein>
    <recommendedName>
        <fullName evidence="2">Adenosine/AMP deaminase N-terminal domain-containing protein</fullName>
    </recommendedName>
</protein>
<dbReference type="Pfam" id="PF08451">
    <property type="entry name" value="A_deaminase_N"/>
    <property type="match status" value="1"/>
</dbReference>
<dbReference type="InterPro" id="IPR006330">
    <property type="entry name" value="Ado/ade_deaminase"/>
</dbReference>
<dbReference type="AlphaFoldDB" id="A0A182Q6K7"/>
<name>A0A182Q6K7_9DIPT</name>
<evidence type="ECO:0000259" key="2">
    <source>
        <dbReference type="Pfam" id="PF08451"/>
    </source>
</evidence>
<proteinExistence type="predicted"/>
<dbReference type="PANTHER" id="PTHR11409">
    <property type="entry name" value="ADENOSINE DEAMINASE"/>
    <property type="match status" value="1"/>
</dbReference>
<dbReference type="InterPro" id="IPR032466">
    <property type="entry name" value="Metal_Hydrolase"/>
</dbReference>
<keyword evidence="4" id="KW-1185">Reference proteome</keyword>
<reference evidence="4" key="1">
    <citation type="submission" date="2014-01" db="EMBL/GenBank/DDBJ databases">
        <title>The Genome Sequence of Anopheles farauti FAR1 (V2).</title>
        <authorList>
            <consortium name="The Broad Institute Genomics Platform"/>
            <person name="Neafsey D.E."/>
            <person name="Besansky N."/>
            <person name="Howell P."/>
            <person name="Walton C."/>
            <person name="Young S.K."/>
            <person name="Zeng Q."/>
            <person name="Gargeya S."/>
            <person name="Fitzgerald M."/>
            <person name="Haas B."/>
            <person name="Abouelleil A."/>
            <person name="Allen A.W."/>
            <person name="Alvarado L."/>
            <person name="Arachchi H.M."/>
            <person name="Berlin A.M."/>
            <person name="Chapman S.B."/>
            <person name="Gainer-Dewar J."/>
            <person name="Goldberg J."/>
            <person name="Griggs A."/>
            <person name="Gujja S."/>
            <person name="Hansen M."/>
            <person name="Howarth C."/>
            <person name="Imamovic A."/>
            <person name="Ireland A."/>
            <person name="Larimer J."/>
            <person name="McCowan C."/>
            <person name="Murphy C."/>
            <person name="Pearson M."/>
            <person name="Poon T.W."/>
            <person name="Priest M."/>
            <person name="Roberts A."/>
            <person name="Saif S."/>
            <person name="Shea T."/>
            <person name="Sisk P."/>
            <person name="Sykes S."/>
            <person name="Wortman J."/>
            <person name="Nusbaum C."/>
            <person name="Birren B."/>
        </authorList>
    </citation>
    <scope>NUCLEOTIDE SEQUENCE [LARGE SCALE GENOMIC DNA]</scope>
    <source>
        <strain evidence="4">FAR1</strain>
    </source>
</reference>
<dbReference type="Proteomes" id="UP000075886">
    <property type="component" value="Unassembled WGS sequence"/>
</dbReference>
<feature type="domain" description="Adenosine/AMP deaminase N-terminal" evidence="2">
    <location>
        <begin position="10"/>
        <end position="101"/>
    </location>
</feature>
<dbReference type="GO" id="GO:0005615">
    <property type="term" value="C:extracellular space"/>
    <property type="evidence" value="ECO:0007669"/>
    <property type="project" value="InterPro"/>
</dbReference>
<feature type="chain" id="PRO_5008132461" description="Adenosine/AMP deaminase N-terminal domain-containing protein" evidence="1">
    <location>
        <begin position="22"/>
        <end position="345"/>
    </location>
</feature>
<evidence type="ECO:0000313" key="3">
    <source>
        <dbReference type="EnsemblMetazoa" id="AFAF004074-PA"/>
    </source>
</evidence>
<dbReference type="Gene3D" id="3.20.20.140">
    <property type="entry name" value="Metal-dependent hydrolases"/>
    <property type="match status" value="1"/>
</dbReference>
<organism evidence="3 4">
    <name type="scientific">Anopheles farauti</name>
    <dbReference type="NCBI Taxonomy" id="69004"/>
    <lineage>
        <taxon>Eukaryota</taxon>
        <taxon>Metazoa</taxon>
        <taxon>Ecdysozoa</taxon>
        <taxon>Arthropoda</taxon>
        <taxon>Hexapoda</taxon>
        <taxon>Insecta</taxon>
        <taxon>Pterygota</taxon>
        <taxon>Neoptera</taxon>
        <taxon>Endopterygota</taxon>
        <taxon>Diptera</taxon>
        <taxon>Nematocera</taxon>
        <taxon>Culicoidea</taxon>
        <taxon>Culicidae</taxon>
        <taxon>Anophelinae</taxon>
        <taxon>Anopheles</taxon>
    </lineage>
</organism>
<feature type="signal peptide" evidence="1">
    <location>
        <begin position="1"/>
        <end position="21"/>
    </location>
</feature>
<reference evidence="3" key="2">
    <citation type="submission" date="2020-05" db="UniProtKB">
        <authorList>
            <consortium name="EnsemblMetazoa"/>
        </authorList>
    </citation>
    <scope>IDENTIFICATION</scope>
    <source>
        <strain evidence="3">FAR1</strain>
    </source>
</reference>
<dbReference type="GO" id="GO:0006154">
    <property type="term" value="P:adenosine catabolic process"/>
    <property type="evidence" value="ECO:0007669"/>
    <property type="project" value="TreeGrafter"/>
</dbReference>
<evidence type="ECO:0000256" key="1">
    <source>
        <dbReference type="SAM" id="SignalP"/>
    </source>
</evidence>
<accession>A0A182Q6K7</accession>
<dbReference type="EMBL" id="AXCN02001955">
    <property type="status" value="NOT_ANNOTATED_CDS"/>
    <property type="molecule type" value="Genomic_DNA"/>
</dbReference>
<keyword evidence="1" id="KW-0732">Signal</keyword>
<sequence length="345" mass="40108">MYADQIVALLLVLCWWHKVQSMTLGGRKSYEELRAAIVDAENGYGLGGKVFLNFDELRADRALRAMKKDELETPDRTLPAAGMHFFDAKSLIERSAVFEVLQSMPKGAVLHLHNSAAVSSKWVIKNLTYRHEARLCNIEDRYYFTVRTHKNCPENQTRLIQTMRKEHQHDMDAFDGWLESLINMKMKPTRNRSASTDELWFDFESCFDAIKGFLQHKPFFEAYHRQLLDEFHTDNVCYIELRMSFSKVFDADGKEYGPMEVAQLLHRIVDDFRQQHESFLGVKLILTKHKNMSDVELEKALKLYESLRCLAWCATCETIQPAFMSLKIYPSPSLAMIQDFGTRKV</sequence>
<dbReference type="GO" id="GO:0046103">
    <property type="term" value="P:inosine biosynthetic process"/>
    <property type="evidence" value="ECO:0007669"/>
    <property type="project" value="TreeGrafter"/>
</dbReference>
<dbReference type="GO" id="GO:0004000">
    <property type="term" value="F:adenosine deaminase activity"/>
    <property type="evidence" value="ECO:0007669"/>
    <property type="project" value="TreeGrafter"/>
</dbReference>
<dbReference type="PANTHER" id="PTHR11409:SF39">
    <property type="entry name" value="ADENOSINE DEAMINASE 2"/>
    <property type="match status" value="1"/>
</dbReference>
<dbReference type="SUPFAM" id="SSF51556">
    <property type="entry name" value="Metallo-dependent hydrolases"/>
    <property type="match status" value="1"/>
</dbReference>
<dbReference type="InterPro" id="IPR013659">
    <property type="entry name" value="A_deaminase_N"/>
</dbReference>
<dbReference type="EnsemblMetazoa" id="AFAF004074-RA">
    <property type="protein sequence ID" value="AFAF004074-PA"/>
    <property type="gene ID" value="AFAF004074"/>
</dbReference>